<protein>
    <recommendedName>
        <fullName evidence="5">DUF3300 domain-containing protein</fullName>
    </recommendedName>
</protein>
<feature type="region of interest" description="Disordered" evidence="1">
    <location>
        <begin position="263"/>
        <end position="322"/>
    </location>
</feature>
<comment type="caution">
    <text evidence="3">The sequence shown here is derived from an EMBL/GenBank/DDBJ whole genome shotgun (WGS) entry which is preliminary data.</text>
</comment>
<feature type="compositionally biased region" description="Low complexity" evidence="1">
    <location>
        <begin position="278"/>
        <end position="292"/>
    </location>
</feature>
<sequence length="322" mass="33701">MPSRVRVVLTVSAIVCGLVGAVVAPADGARAATRPPAVLAGPDAGYPAAGARLPGPGSVVQRLLDGDVSDAALRDASPVAILGGLPALDVPELQRLSSRIPTTIRELIRRPPAASGVAAWWSGLAPSARRALSEGMPELVGNLEGLPVVDRDAANRRLLDEREAALRAAARTTSGRGAQQLLGRDLRMLAEVRDALQASPGGPERSLLTLDTAWPGRAGIVLGDLDTAAYVSIVVPGMYYSVADRLVDWTDVAARLQQQQAALLGRVPGEGDREGPPRSRGSATARPTSRASARSRSRRRARSTWRAPSRASRGSGRTTRPT</sequence>
<keyword evidence="2" id="KW-0732">Signal</keyword>
<evidence type="ECO:0000313" key="3">
    <source>
        <dbReference type="EMBL" id="OUE08744.1"/>
    </source>
</evidence>
<accession>A0A251XT39</accession>
<dbReference type="Proteomes" id="UP000195106">
    <property type="component" value="Unassembled WGS sequence"/>
</dbReference>
<name>A0A251XT39_9MICO</name>
<feature type="signal peptide" evidence="2">
    <location>
        <begin position="1"/>
        <end position="21"/>
    </location>
</feature>
<evidence type="ECO:0008006" key="5">
    <source>
        <dbReference type="Google" id="ProtNLM"/>
    </source>
</evidence>
<organism evidence="3 4">
    <name type="scientific">Clavibacter michiganensis</name>
    <dbReference type="NCBI Taxonomy" id="28447"/>
    <lineage>
        <taxon>Bacteria</taxon>
        <taxon>Bacillati</taxon>
        <taxon>Actinomycetota</taxon>
        <taxon>Actinomycetes</taxon>
        <taxon>Micrococcales</taxon>
        <taxon>Microbacteriaceae</taxon>
        <taxon>Clavibacter</taxon>
    </lineage>
</organism>
<reference evidence="3 4" key="1">
    <citation type="submission" date="2016-08" db="EMBL/GenBank/DDBJ databases">
        <title>Genome sequence of Clavibacter michiganensis spp. strain CASJ009.</title>
        <authorList>
            <person name="Thapa S.P."/>
            <person name="Coaker G."/>
        </authorList>
    </citation>
    <scope>NUCLEOTIDE SEQUENCE [LARGE SCALE GENOMIC DNA]</scope>
    <source>
        <strain evidence="3">CASJ009</strain>
    </source>
</reference>
<evidence type="ECO:0000313" key="4">
    <source>
        <dbReference type="Proteomes" id="UP000195106"/>
    </source>
</evidence>
<feature type="compositionally biased region" description="Basic residues" evidence="1">
    <location>
        <begin position="293"/>
        <end position="303"/>
    </location>
</feature>
<dbReference type="EMBL" id="MDHJ01000001">
    <property type="protein sequence ID" value="OUE08744.1"/>
    <property type="molecule type" value="Genomic_DNA"/>
</dbReference>
<evidence type="ECO:0000256" key="2">
    <source>
        <dbReference type="SAM" id="SignalP"/>
    </source>
</evidence>
<feature type="compositionally biased region" description="Low complexity" evidence="1">
    <location>
        <begin position="304"/>
        <end position="322"/>
    </location>
</feature>
<gene>
    <name evidence="3" type="ORF">CMsap09_07335</name>
</gene>
<proteinExistence type="predicted"/>
<feature type="chain" id="PRO_5039454625" description="DUF3300 domain-containing protein" evidence="2">
    <location>
        <begin position="22"/>
        <end position="322"/>
    </location>
</feature>
<evidence type="ECO:0000256" key="1">
    <source>
        <dbReference type="SAM" id="MobiDB-lite"/>
    </source>
</evidence>
<dbReference type="AlphaFoldDB" id="A0A251XT39"/>